<protein>
    <submittedName>
        <fullName evidence="1">Uncharacterized protein</fullName>
    </submittedName>
</protein>
<dbReference type="AlphaFoldDB" id="A0AA40LCM4"/>
<dbReference type="PANTHER" id="PTHR35666">
    <property type="entry name" value="SIMILAR TO RIKEN CDNA 4921536K21"/>
    <property type="match status" value="1"/>
</dbReference>
<dbReference type="PANTHER" id="PTHR35666:SF1">
    <property type="entry name" value="SIMILAR TO RIKEN CDNA 4921536K21"/>
    <property type="match status" value="1"/>
</dbReference>
<dbReference type="Pfam" id="PF17666">
    <property type="entry name" value="DUF5528"/>
    <property type="match status" value="1"/>
</dbReference>
<reference evidence="1" key="1">
    <citation type="submission" date="2023-06" db="EMBL/GenBank/DDBJ databases">
        <title>Reference genome for the Northern bat (Eptesicus nilssonii), a most northern bat species.</title>
        <authorList>
            <person name="Laine V.N."/>
            <person name="Pulliainen A.T."/>
            <person name="Lilley T.M."/>
        </authorList>
    </citation>
    <scope>NUCLEOTIDE SEQUENCE</scope>
    <source>
        <strain evidence="1">BLF_Eptnil</strain>
        <tissue evidence="1">Kidney</tissue>
    </source>
</reference>
<dbReference type="Proteomes" id="UP001177744">
    <property type="component" value="Unassembled WGS sequence"/>
</dbReference>
<accession>A0AA40LCM4</accession>
<keyword evidence="2" id="KW-1185">Reference proteome</keyword>
<organism evidence="1 2">
    <name type="scientific">Cnephaeus nilssonii</name>
    <name type="common">Northern bat</name>
    <name type="synonym">Eptesicus nilssonii</name>
    <dbReference type="NCBI Taxonomy" id="3371016"/>
    <lineage>
        <taxon>Eukaryota</taxon>
        <taxon>Metazoa</taxon>
        <taxon>Chordata</taxon>
        <taxon>Craniata</taxon>
        <taxon>Vertebrata</taxon>
        <taxon>Euteleostomi</taxon>
        <taxon>Mammalia</taxon>
        <taxon>Eutheria</taxon>
        <taxon>Laurasiatheria</taxon>
        <taxon>Chiroptera</taxon>
        <taxon>Yangochiroptera</taxon>
        <taxon>Vespertilionidae</taxon>
        <taxon>Cnephaeus</taxon>
    </lineage>
</organism>
<evidence type="ECO:0000313" key="2">
    <source>
        <dbReference type="Proteomes" id="UP001177744"/>
    </source>
</evidence>
<proteinExistence type="predicted"/>
<sequence>MATLAEHATAAAEGQSCRARRLPGPAPLPCFQGNEPYSAHCVCAGAHSTSARALRAWLTVSLLCLSRPPSVENGAAQQHRPSVSWNLTSPTASAAATKKTSGIYPASAAFQRHRLVSRPEINLGTQPQICFLRPRTSQPLVLFSLMNSSEAAVTKFLPKSHLSRVIIRDNLSAQRIYELEMKTVEKTKKKMSHLHDHLKKKFLMDQFRKLGRWRREFMSVRQYLDSIRVRKRAGAMSPRAVSWHEPEASWPGGEGSGGFGSLSLVDAGRTHRQVFPGRLPSARP</sequence>
<dbReference type="EMBL" id="JAULJE010000023">
    <property type="protein sequence ID" value="KAK1328366.1"/>
    <property type="molecule type" value="Genomic_DNA"/>
</dbReference>
<dbReference type="InterPro" id="IPR038935">
    <property type="entry name" value="C5orf52"/>
</dbReference>
<gene>
    <name evidence="1" type="ORF">QTO34_011939</name>
</gene>
<evidence type="ECO:0000313" key="1">
    <source>
        <dbReference type="EMBL" id="KAK1328366.1"/>
    </source>
</evidence>
<comment type="caution">
    <text evidence="1">The sequence shown here is derived from an EMBL/GenBank/DDBJ whole genome shotgun (WGS) entry which is preliminary data.</text>
</comment>
<name>A0AA40LCM4_CNENI</name>